<dbReference type="RefSeq" id="WP_130856129.1">
    <property type="nucleotide sequence ID" value="NZ_JBHLWO010000001.1"/>
</dbReference>
<reference evidence="1 2" key="1">
    <citation type="submission" date="2024-09" db="EMBL/GenBank/DDBJ databases">
        <authorList>
            <person name="Sun Q."/>
            <person name="Mori K."/>
        </authorList>
    </citation>
    <scope>NUCLEOTIDE SEQUENCE [LARGE SCALE GENOMIC DNA]</scope>
    <source>
        <strain evidence="1 2">CCM 7765</strain>
    </source>
</reference>
<dbReference type="InterPro" id="IPR014710">
    <property type="entry name" value="RmlC-like_jellyroll"/>
</dbReference>
<organism evidence="1 2">
    <name type="scientific">Olivibacter oleidegradans</name>
    <dbReference type="NCBI Taxonomy" id="760123"/>
    <lineage>
        <taxon>Bacteria</taxon>
        <taxon>Pseudomonadati</taxon>
        <taxon>Bacteroidota</taxon>
        <taxon>Sphingobacteriia</taxon>
        <taxon>Sphingobacteriales</taxon>
        <taxon>Sphingobacteriaceae</taxon>
        <taxon>Olivibacter</taxon>
    </lineage>
</organism>
<gene>
    <name evidence="1" type="ORF">ACFFI0_06905</name>
</gene>
<name>A0ABV6HGN2_9SPHI</name>
<keyword evidence="2" id="KW-1185">Reference proteome</keyword>
<evidence type="ECO:0000313" key="1">
    <source>
        <dbReference type="EMBL" id="MFC0318030.1"/>
    </source>
</evidence>
<dbReference type="Gene3D" id="2.60.120.10">
    <property type="entry name" value="Jelly Rolls"/>
    <property type="match status" value="1"/>
</dbReference>
<evidence type="ECO:0000313" key="2">
    <source>
        <dbReference type="Proteomes" id="UP001589774"/>
    </source>
</evidence>
<dbReference type="EMBL" id="JBHLWO010000001">
    <property type="protein sequence ID" value="MFC0318030.1"/>
    <property type="molecule type" value="Genomic_DNA"/>
</dbReference>
<sequence>MRISYKADFFEEVKRKITSQGFRIVGLDHSQPWGGSVMIDESQAQRFADLFFQEVIQSQEKKAAHPSKPKVLVIEPKQAIAWQYHQRRAEWWQVIVGEVGVITSDDDEERRLLVKQSKDIIELRPGKRHRLVGLDDWAVIAQLWNHVDVQYPSDDADVIRLKL</sequence>
<comment type="caution">
    <text evidence="1">The sequence shown here is derived from an EMBL/GenBank/DDBJ whole genome shotgun (WGS) entry which is preliminary data.</text>
</comment>
<proteinExistence type="predicted"/>
<dbReference type="InterPro" id="IPR011051">
    <property type="entry name" value="RmlC_Cupin_sf"/>
</dbReference>
<dbReference type="Proteomes" id="UP001589774">
    <property type="component" value="Unassembled WGS sequence"/>
</dbReference>
<protein>
    <submittedName>
        <fullName evidence="1">Cupin domain-containing protein</fullName>
    </submittedName>
</protein>
<accession>A0ABV6HGN2</accession>
<dbReference type="SUPFAM" id="SSF51182">
    <property type="entry name" value="RmlC-like cupins"/>
    <property type="match status" value="1"/>
</dbReference>